<reference evidence="1 2" key="1">
    <citation type="journal article" date="2016" name="Nat. Commun.">
        <title>Thousands of microbial genomes shed light on interconnected biogeochemical processes in an aquifer system.</title>
        <authorList>
            <person name="Anantharaman K."/>
            <person name="Brown C.T."/>
            <person name="Hug L.A."/>
            <person name="Sharon I."/>
            <person name="Castelle C.J."/>
            <person name="Probst A.J."/>
            <person name="Thomas B.C."/>
            <person name="Singh A."/>
            <person name="Wilkins M.J."/>
            <person name="Karaoz U."/>
            <person name="Brodie E.L."/>
            <person name="Williams K.H."/>
            <person name="Hubbard S.S."/>
            <person name="Banfield J.F."/>
        </authorList>
    </citation>
    <scope>NUCLEOTIDE SEQUENCE [LARGE SCALE GENOMIC DNA]</scope>
</reference>
<evidence type="ECO:0000313" key="1">
    <source>
        <dbReference type="EMBL" id="OGN01033.1"/>
    </source>
</evidence>
<proteinExistence type="predicted"/>
<evidence type="ECO:0000313" key="2">
    <source>
        <dbReference type="Proteomes" id="UP000177117"/>
    </source>
</evidence>
<comment type="caution">
    <text evidence="1">The sequence shown here is derived from an EMBL/GenBank/DDBJ whole genome shotgun (WGS) entry which is preliminary data.</text>
</comment>
<dbReference type="Proteomes" id="UP000177117">
    <property type="component" value="Unassembled WGS sequence"/>
</dbReference>
<sequence>MAILTGVVFAISSFGLDAFDFGIFLGENLTAQQEIQLTLKSMTSEVRAMTQSVSGSYPIESASQNSITFYSDIDGNGLSEKIRYYLQGNTFYKGTIEASGNPLIYDIANEKVSEMIHNIYAPAGNIFSYYDGDYSGTEPELPFPVNIPEIRLVEISITVDSNPVNPTSRINFSTSVNMRNL</sequence>
<name>A0A1F8EJS1_9BACT</name>
<dbReference type="EMBL" id="MGJD01000011">
    <property type="protein sequence ID" value="OGN01033.1"/>
    <property type="molecule type" value="Genomic_DNA"/>
</dbReference>
<protein>
    <submittedName>
        <fullName evidence="1">Uncharacterized protein</fullName>
    </submittedName>
</protein>
<accession>A0A1F8EJS1</accession>
<organism evidence="1 2">
    <name type="scientific">Candidatus Yanofskybacteria bacterium RIFCSPHIGHO2_01_FULL_41_53</name>
    <dbReference type="NCBI Taxonomy" id="1802663"/>
    <lineage>
        <taxon>Bacteria</taxon>
        <taxon>Candidatus Yanofskyibacteriota</taxon>
    </lineage>
</organism>
<dbReference type="AlphaFoldDB" id="A0A1F8EJS1"/>
<gene>
    <name evidence="1" type="ORF">A2650_02235</name>
</gene>